<dbReference type="EMBL" id="JAACJS010000002">
    <property type="protein sequence ID" value="NCI48739.1"/>
    <property type="molecule type" value="Genomic_DNA"/>
</dbReference>
<comment type="caution">
    <text evidence="1">The sequence shown here is derived from an EMBL/GenBank/DDBJ whole genome shotgun (WGS) entry which is preliminary data.</text>
</comment>
<name>A0ABW9ZR20_9BACT</name>
<evidence type="ECO:0000313" key="1">
    <source>
        <dbReference type="EMBL" id="NCI48739.1"/>
    </source>
</evidence>
<gene>
    <name evidence="1" type="ORF">GWC95_02320</name>
</gene>
<dbReference type="Proteomes" id="UP000753802">
    <property type="component" value="Unassembled WGS sequence"/>
</dbReference>
<keyword evidence="2" id="KW-1185">Reference proteome</keyword>
<reference evidence="1 2" key="1">
    <citation type="submission" date="2020-01" db="EMBL/GenBank/DDBJ databases">
        <title>Genome analysis.</title>
        <authorList>
            <person name="Wu S."/>
            <person name="Wang G."/>
        </authorList>
    </citation>
    <scope>NUCLEOTIDE SEQUENCE [LARGE SCALE GENOMIC DNA]</scope>
    <source>
        <strain evidence="1 2">SYL130</strain>
    </source>
</reference>
<dbReference type="PROSITE" id="PS51257">
    <property type="entry name" value="PROKAR_LIPOPROTEIN"/>
    <property type="match status" value="1"/>
</dbReference>
<accession>A0ABW9ZR20</accession>
<sequence length="393" mass="44000">MHKLRERAVFLLIVVSILAAQGCREKYVPPVTQPATGYLVVDGFINSGPGNTTFTLSRTTKLGNGLVQYETKAVVSVEGKLNTTAVVLAEVASTPGVYTAAVNINPADQYRLRIITQGGKEYLSDYSAVRRTPAIDSISWKQETDGVYIYGSTHNTTDSIGFYYWKFDDTWEIHSQYFTRLKVFYDPVVGPHHVGYRDSATFADVLSLFFCWKDASAKKILITSTEKLKENRSVNFQLRHIPTGAEELAVRYSMNAKLSYISREHYKSLELLRKNTELLGSIFDSQPSENLGNVRSVASPSETVIGFVEVTEEKVQRIFIDQQQVTSWRYRSGCALETKIANTPPLEISAAHTPTQVSKFNRVSPNLIDSVFVAPTECVVCTVRGYNVKPSFW</sequence>
<dbReference type="InterPro" id="IPR025345">
    <property type="entry name" value="DUF4249"/>
</dbReference>
<proteinExistence type="predicted"/>
<dbReference type="RefSeq" id="WP_161817053.1">
    <property type="nucleotide sequence ID" value="NZ_JAACJS010000002.1"/>
</dbReference>
<dbReference type="Pfam" id="PF14054">
    <property type="entry name" value="DUF4249"/>
    <property type="match status" value="1"/>
</dbReference>
<organism evidence="1 2">
    <name type="scientific">Sediminibacterium roseum</name>
    <dbReference type="NCBI Taxonomy" id="1978412"/>
    <lineage>
        <taxon>Bacteria</taxon>
        <taxon>Pseudomonadati</taxon>
        <taxon>Bacteroidota</taxon>
        <taxon>Chitinophagia</taxon>
        <taxon>Chitinophagales</taxon>
        <taxon>Chitinophagaceae</taxon>
        <taxon>Sediminibacterium</taxon>
    </lineage>
</organism>
<evidence type="ECO:0000313" key="2">
    <source>
        <dbReference type="Proteomes" id="UP000753802"/>
    </source>
</evidence>
<protein>
    <submittedName>
        <fullName evidence="1">DUF4249 domain-containing protein</fullName>
    </submittedName>
</protein>